<keyword evidence="1" id="KW-0472">Membrane</keyword>
<keyword evidence="1" id="KW-0812">Transmembrane</keyword>
<feature type="transmembrane region" description="Helical" evidence="1">
    <location>
        <begin position="173"/>
        <end position="192"/>
    </location>
</feature>
<keyword evidence="3" id="KW-1185">Reference proteome</keyword>
<evidence type="ECO:0000256" key="1">
    <source>
        <dbReference type="SAM" id="Phobius"/>
    </source>
</evidence>
<evidence type="ECO:0000313" key="3">
    <source>
        <dbReference type="Proteomes" id="UP000004478"/>
    </source>
</evidence>
<evidence type="ECO:0000313" key="2">
    <source>
        <dbReference type="EMBL" id="EKB47781.1"/>
    </source>
</evidence>
<name>K1KZ87_CECL9</name>
<reference evidence="2 3" key="1">
    <citation type="journal article" date="2012" name="J. Bacteriol.">
        <title>Draft Genome Sequence of Cecembia lonarensis Strain LW9T, Isolated from Lonar Lake, a Haloalkaline Lake in India.</title>
        <authorList>
            <person name="Shivaji S."/>
            <person name="Ara S."/>
            <person name="Singh A."/>
            <person name="Pinnaka A.K."/>
        </authorList>
    </citation>
    <scope>NUCLEOTIDE SEQUENCE [LARGE SCALE GENOMIC DNA]</scope>
    <source>
        <strain evidence="2 3">LW9</strain>
    </source>
</reference>
<accession>K1KZ87</accession>
<dbReference type="Proteomes" id="UP000004478">
    <property type="component" value="Unassembled WGS sequence"/>
</dbReference>
<sequence>MLKQFFKWQIKVFDYLESRWETGPVSKSISNIVVAFFLAGLVFGLLAYLDIYQISTGYSAFFAIELAFNVLLIFEVLGLIFLIPKSVADAVGKQFEIISLVLLRDAFKEFGHYLGEVNWQVEFLLELLPIISDAFGAILIFLITGLFYRAQKHFRITGSHEEQQGFIGIKKLLSIYLTLSFVGLGVYDIVSAYQNHQFIYSIKLFYTLLIFTDVFILLFSLRYTTKYYNLFRYSSFALATIFLRLTLSAPAYYNVLLAVIAGLMVLGVTYIYNKLLSKVDEFKKPRDPKK</sequence>
<keyword evidence="1" id="KW-1133">Transmembrane helix</keyword>
<feature type="transmembrane region" description="Helical" evidence="1">
    <location>
        <begin position="29"/>
        <end position="49"/>
    </location>
</feature>
<dbReference type="EMBL" id="AMGM01000092">
    <property type="protein sequence ID" value="EKB47781.1"/>
    <property type="molecule type" value="Genomic_DNA"/>
</dbReference>
<dbReference type="AlphaFoldDB" id="K1KZ87"/>
<dbReference type="OrthoDB" id="820796at2"/>
<comment type="caution">
    <text evidence="2">The sequence shown here is derived from an EMBL/GenBank/DDBJ whole genome shotgun (WGS) entry which is preliminary data.</text>
</comment>
<organism evidence="2 3">
    <name type="scientific">Cecembia lonarensis (strain CCUG 58316 / KCTC 22772 / LW9)</name>
    <dbReference type="NCBI Taxonomy" id="1225176"/>
    <lineage>
        <taxon>Bacteria</taxon>
        <taxon>Pseudomonadati</taxon>
        <taxon>Bacteroidota</taxon>
        <taxon>Cytophagia</taxon>
        <taxon>Cytophagales</taxon>
        <taxon>Cyclobacteriaceae</taxon>
        <taxon>Cecembia</taxon>
    </lineage>
</organism>
<protein>
    <submittedName>
        <fullName evidence="2">Uncharacterized protein</fullName>
    </submittedName>
</protein>
<feature type="transmembrane region" description="Helical" evidence="1">
    <location>
        <begin position="61"/>
        <end position="83"/>
    </location>
</feature>
<feature type="transmembrane region" description="Helical" evidence="1">
    <location>
        <begin position="198"/>
        <end position="218"/>
    </location>
</feature>
<feature type="transmembrane region" description="Helical" evidence="1">
    <location>
        <begin position="127"/>
        <end position="148"/>
    </location>
</feature>
<feature type="transmembrane region" description="Helical" evidence="1">
    <location>
        <begin position="230"/>
        <end position="247"/>
    </location>
</feature>
<proteinExistence type="predicted"/>
<gene>
    <name evidence="2" type="ORF">B879_03613</name>
</gene>
<dbReference type="PATRIC" id="fig|1225176.3.peg.3836"/>
<feature type="transmembrane region" description="Helical" evidence="1">
    <location>
        <begin position="253"/>
        <end position="273"/>
    </location>
</feature>